<dbReference type="PROSITE" id="PS51935">
    <property type="entry name" value="NLPC_P60"/>
    <property type="match status" value="1"/>
</dbReference>
<dbReference type="SUPFAM" id="SSF54001">
    <property type="entry name" value="Cysteine proteinases"/>
    <property type="match status" value="1"/>
</dbReference>
<feature type="signal peptide" evidence="6">
    <location>
        <begin position="1"/>
        <end position="23"/>
    </location>
</feature>
<evidence type="ECO:0000256" key="1">
    <source>
        <dbReference type="ARBA" id="ARBA00007074"/>
    </source>
</evidence>
<comment type="similarity">
    <text evidence="2">Belongs to the glycosyl hydrolase 25 family.</text>
</comment>
<feature type="domain" description="NlpC/P60" evidence="7">
    <location>
        <begin position="23"/>
        <end position="144"/>
    </location>
</feature>
<protein>
    <recommendedName>
        <fullName evidence="7">NlpC/P60 domain-containing protein</fullName>
    </recommendedName>
</protein>
<dbReference type="InterPro" id="IPR002053">
    <property type="entry name" value="Glyco_hydro_25"/>
</dbReference>
<dbReference type="GO" id="GO:0009253">
    <property type="term" value="P:peptidoglycan catabolic process"/>
    <property type="evidence" value="ECO:0007669"/>
    <property type="project" value="InterPro"/>
</dbReference>
<keyword evidence="6" id="KW-0732">Signal</keyword>
<evidence type="ECO:0000313" key="8">
    <source>
        <dbReference type="EMBL" id="PIB80580.1"/>
    </source>
</evidence>
<dbReference type="Gene3D" id="3.20.20.80">
    <property type="entry name" value="Glycosidases"/>
    <property type="match status" value="1"/>
</dbReference>
<dbReference type="InterPro" id="IPR017853">
    <property type="entry name" value="GH"/>
</dbReference>
<feature type="chain" id="PRO_5013579547" description="NlpC/P60 domain-containing protein" evidence="6">
    <location>
        <begin position="24"/>
        <end position="567"/>
    </location>
</feature>
<proteinExistence type="inferred from homology"/>
<dbReference type="Pfam" id="PF00877">
    <property type="entry name" value="NLPC_P60"/>
    <property type="match status" value="1"/>
</dbReference>
<dbReference type="GO" id="GO:0006508">
    <property type="term" value="P:proteolysis"/>
    <property type="evidence" value="ECO:0007669"/>
    <property type="project" value="UniProtKB-KW"/>
</dbReference>
<evidence type="ECO:0000259" key="7">
    <source>
        <dbReference type="PROSITE" id="PS51935"/>
    </source>
</evidence>
<gene>
    <name evidence="8" type="ORF">CQY23_03295</name>
</gene>
<sequence>MSRWLATLIAAASLLLMAPTAAADASTQVVDVARTALGKPYAWGAAGPDAFDCSGLIFWAYAQIGITVPRTSQQQAIGGQPVDRNDLQPGDVVTFYPDASHAALYTGGGNVIQASTYGRPVQEVPLEQAGPFHNARRYLTRETMTLFGVDLSNNNWGGAPPASIVPTLNEIIAEGFSWIEHKCSEGNYYADPYWPTVWQWAQQTGNIVVAYHYVTTDDPAQQAQKYLSNDPSNGAAPCMLDFEANSGDINNFWAVFNAFTAAGINMRLDYIPHWYWQQIGSPDLSGVVGLVSSAYYEEGNYASTEYNDAGGDNGQGWTGYGGATPVIWQFTDAALVAGKSVDANAFKGSLDDLKALLGIGTPVTQPDPSAQILAVVQDNQVQLRGPNLQGWPQLGQNAQGDDLTVVDAMASLQQAVKTLQATVNNVLAQISALAAQGLKVAAPAVLGGALGAVSPNVDATAQSVSDKLDGVDGNGNELPFRKAAMFYEANLLGLSKDYAFPEGANTSPSMEDQSTSLAKLLTRKHTLADGNQYDLWDAVMTIAKSIVAANPHINDDEPNSVNHKASS</sequence>
<dbReference type="GO" id="GO:0008234">
    <property type="term" value="F:cysteine-type peptidase activity"/>
    <property type="evidence" value="ECO:0007669"/>
    <property type="project" value="UniProtKB-KW"/>
</dbReference>
<dbReference type="GO" id="GO:0003796">
    <property type="term" value="F:lysozyme activity"/>
    <property type="evidence" value="ECO:0007669"/>
    <property type="project" value="InterPro"/>
</dbReference>
<evidence type="ECO:0000256" key="4">
    <source>
        <dbReference type="ARBA" id="ARBA00022801"/>
    </source>
</evidence>
<comment type="similarity">
    <text evidence="1">Belongs to the peptidase C40 family.</text>
</comment>
<accession>A0A2G5PQS3</accession>
<evidence type="ECO:0000256" key="6">
    <source>
        <dbReference type="SAM" id="SignalP"/>
    </source>
</evidence>
<dbReference type="InterPro" id="IPR000064">
    <property type="entry name" value="NLP_P60_dom"/>
</dbReference>
<dbReference type="PANTHER" id="PTHR47359:SF3">
    <property type="entry name" value="NLP_P60 DOMAIN-CONTAINING PROTEIN-RELATED"/>
    <property type="match status" value="1"/>
</dbReference>
<dbReference type="EMBL" id="PDKV01000002">
    <property type="protein sequence ID" value="PIB80580.1"/>
    <property type="molecule type" value="Genomic_DNA"/>
</dbReference>
<keyword evidence="3" id="KW-0645">Protease</keyword>
<dbReference type="AlphaFoldDB" id="A0A2G5PQS3"/>
<dbReference type="InterPro" id="IPR051794">
    <property type="entry name" value="PG_Endopeptidase_C40"/>
</dbReference>
<evidence type="ECO:0000256" key="3">
    <source>
        <dbReference type="ARBA" id="ARBA00022670"/>
    </source>
</evidence>
<evidence type="ECO:0000256" key="5">
    <source>
        <dbReference type="ARBA" id="ARBA00022807"/>
    </source>
</evidence>
<dbReference type="Gene3D" id="3.90.1720.10">
    <property type="entry name" value="endopeptidase domain like (from Nostoc punctiforme)"/>
    <property type="match status" value="1"/>
</dbReference>
<dbReference type="PANTHER" id="PTHR47359">
    <property type="entry name" value="PEPTIDOGLYCAN DL-ENDOPEPTIDASE CWLO"/>
    <property type="match status" value="1"/>
</dbReference>
<dbReference type="OrthoDB" id="3345404at2"/>
<keyword evidence="5" id="KW-0788">Thiol protease</keyword>
<name>A0A2G5PQS3_MYCCE</name>
<organism evidence="8 9">
    <name type="scientific">Mycobacterium celatum</name>
    <dbReference type="NCBI Taxonomy" id="28045"/>
    <lineage>
        <taxon>Bacteria</taxon>
        <taxon>Bacillati</taxon>
        <taxon>Actinomycetota</taxon>
        <taxon>Actinomycetes</taxon>
        <taxon>Mycobacteriales</taxon>
        <taxon>Mycobacteriaceae</taxon>
        <taxon>Mycobacterium</taxon>
    </lineage>
</organism>
<reference evidence="8 9" key="1">
    <citation type="journal article" date="2017" name="Infect. Genet. Evol.">
        <title>The new phylogeny of the genus Mycobacterium: The old and the news.</title>
        <authorList>
            <person name="Tortoli E."/>
            <person name="Fedrizzi T."/>
            <person name="Meehan C.J."/>
            <person name="Trovato A."/>
            <person name="Grottola A."/>
            <person name="Giacobazzi E."/>
            <person name="Serpini G.F."/>
            <person name="Tagliazucchi S."/>
            <person name="Fabio A."/>
            <person name="Bettua C."/>
            <person name="Bertorelli R."/>
            <person name="Frascaro F."/>
            <person name="De Sanctis V."/>
            <person name="Pecorari M."/>
            <person name="Jousson O."/>
            <person name="Segata N."/>
            <person name="Cirillo D.M."/>
        </authorList>
    </citation>
    <scope>NUCLEOTIDE SEQUENCE [LARGE SCALE GENOMIC DNA]</scope>
    <source>
        <strain evidence="8 9">NCTC 12882</strain>
    </source>
</reference>
<dbReference type="SUPFAM" id="SSF51445">
    <property type="entry name" value="(Trans)glycosidases"/>
    <property type="match status" value="1"/>
</dbReference>
<evidence type="ECO:0000256" key="2">
    <source>
        <dbReference type="ARBA" id="ARBA00010646"/>
    </source>
</evidence>
<comment type="caution">
    <text evidence="8">The sequence shown here is derived from an EMBL/GenBank/DDBJ whole genome shotgun (WGS) entry which is preliminary data.</text>
</comment>
<keyword evidence="4" id="KW-0378">Hydrolase</keyword>
<evidence type="ECO:0000313" key="9">
    <source>
        <dbReference type="Proteomes" id="UP000230971"/>
    </source>
</evidence>
<dbReference type="GO" id="GO:0016998">
    <property type="term" value="P:cell wall macromolecule catabolic process"/>
    <property type="evidence" value="ECO:0007669"/>
    <property type="project" value="InterPro"/>
</dbReference>
<dbReference type="RefSeq" id="WP_099539510.1">
    <property type="nucleotide sequence ID" value="NZ_PDKV01000002.1"/>
</dbReference>
<dbReference type="InterPro" id="IPR038765">
    <property type="entry name" value="Papain-like_cys_pep_sf"/>
</dbReference>
<dbReference type="Pfam" id="PF01183">
    <property type="entry name" value="Glyco_hydro_25"/>
    <property type="match status" value="1"/>
</dbReference>
<dbReference type="Proteomes" id="UP000230971">
    <property type="component" value="Unassembled WGS sequence"/>
</dbReference>